<dbReference type="SUPFAM" id="SSF46785">
    <property type="entry name" value="Winged helix' DNA-binding domain"/>
    <property type="match status" value="1"/>
</dbReference>
<dbReference type="InterPro" id="IPR005119">
    <property type="entry name" value="LysR_subst-bd"/>
</dbReference>
<name>A0ABN8DTF0_9VIBR</name>
<dbReference type="PANTHER" id="PTHR30126">
    <property type="entry name" value="HTH-TYPE TRANSCRIPTIONAL REGULATOR"/>
    <property type="match status" value="1"/>
</dbReference>
<keyword evidence="3" id="KW-0238">DNA-binding</keyword>
<dbReference type="CDD" id="cd05466">
    <property type="entry name" value="PBP2_LTTR_substrate"/>
    <property type="match status" value="1"/>
</dbReference>
<dbReference type="Gene3D" id="3.40.190.290">
    <property type="match status" value="1"/>
</dbReference>
<feature type="domain" description="HTH lysR-type" evidence="5">
    <location>
        <begin position="2"/>
        <end position="59"/>
    </location>
</feature>
<sequence>MFSYEHLSAFCATAETGSYSQAARLLGKDRTTVREQIKILEESYAIVLFEIEGKKAKLTPLAEQFYQQAKILLKHSEKLHHSLNTCYLTPPVEVEIFHDVAVPQQLIRYTSQAMRQSYPQLRLHWLQRNRQEALTAVASGHYQVAIMQSQQRNQHQLPLDFMSLGQAPLAVYCGAHHPLTQSDRVTMAQLQLETQLISENHMKNQPDLFAVSPNLNLVSNHDHLLALVQDDGWAILSCSHAQPYVDHGKLVQLQIKELANRLYIDLTFYYTANLEHTPELKVLRKVLRQYAQVYMK</sequence>
<evidence type="ECO:0000256" key="1">
    <source>
        <dbReference type="ARBA" id="ARBA00009437"/>
    </source>
</evidence>
<dbReference type="PROSITE" id="PS50931">
    <property type="entry name" value="HTH_LYSR"/>
    <property type="match status" value="1"/>
</dbReference>
<dbReference type="EMBL" id="CAKLDI010000001">
    <property type="protein sequence ID" value="CAH0533261.1"/>
    <property type="molecule type" value="Genomic_DNA"/>
</dbReference>
<keyword evidence="4" id="KW-0804">Transcription</keyword>
<evidence type="ECO:0000313" key="7">
    <source>
        <dbReference type="Proteomes" id="UP000838672"/>
    </source>
</evidence>
<comment type="caution">
    <text evidence="6">The sequence shown here is derived from an EMBL/GenBank/DDBJ whole genome shotgun (WGS) entry which is preliminary data.</text>
</comment>
<protein>
    <recommendedName>
        <fullName evidence="5">HTH lysR-type domain-containing protein</fullName>
    </recommendedName>
</protein>
<dbReference type="RefSeq" id="WP_237465589.1">
    <property type="nucleotide sequence ID" value="NZ_CAKLDI010000001.1"/>
</dbReference>
<proteinExistence type="inferred from homology"/>
<gene>
    <name evidence="6" type="ORF">VST7929_01125</name>
</gene>
<dbReference type="SUPFAM" id="SSF53850">
    <property type="entry name" value="Periplasmic binding protein-like II"/>
    <property type="match status" value="1"/>
</dbReference>
<accession>A0ABN8DTF0</accession>
<keyword evidence="7" id="KW-1185">Reference proteome</keyword>
<dbReference type="Pfam" id="PF00126">
    <property type="entry name" value="HTH_1"/>
    <property type="match status" value="1"/>
</dbReference>
<dbReference type="InterPro" id="IPR000847">
    <property type="entry name" value="LysR_HTH_N"/>
</dbReference>
<dbReference type="PANTHER" id="PTHR30126:SF91">
    <property type="entry name" value="LYSR FAMILY TRANSCRIPTIONAL REGULATOR"/>
    <property type="match status" value="1"/>
</dbReference>
<reference evidence="6" key="1">
    <citation type="submission" date="2021-11" db="EMBL/GenBank/DDBJ databases">
        <authorList>
            <person name="Rodrigo-Torres L."/>
            <person name="Arahal R. D."/>
            <person name="Lucena T."/>
        </authorList>
    </citation>
    <scope>NUCLEOTIDE SEQUENCE</scope>
    <source>
        <strain evidence="6">CECT 7929</strain>
    </source>
</reference>
<organism evidence="6 7">
    <name type="scientific">Vibrio stylophorae</name>
    <dbReference type="NCBI Taxonomy" id="659351"/>
    <lineage>
        <taxon>Bacteria</taxon>
        <taxon>Pseudomonadati</taxon>
        <taxon>Pseudomonadota</taxon>
        <taxon>Gammaproteobacteria</taxon>
        <taxon>Vibrionales</taxon>
        <taxon>Vibrionaceae</taxon>
        <taxon>Vibrio</taxon>
    </lineage>
</organism>
<dbReference type="Proteomes" id="UP000838672">
    <property type="component" value="Unassembled WGS sequence"/>
</dbReference>
<keyword evidence="2" id="KW-0805">Transcription regulation</keyword>
<evidence type="ECO:0000256" key="3">
    <source>
        <dbReference type="ARBA" id="ARBA00023125"/>
    </source>
</evidence>
<evidence type="ECO:0000313" key="6">
    <source>
        <dbReference type="EMBL" id="CAH0533261.1"/>
    </source>
</evidence>
<evidence type="ECO:0000256" key="2">
    <source>
        <dbReference type="ARBA" id="ARBA00023015"/>
    </source>
</evidence>
<comment type="similarity">
    <text evidence="1">Belongs to the LysR transcriptional regulatory family.</text>
</comment>
<dbReference type="InterPro" id="IPR036388">
    <property type="entry name" value="WH-like_DNA-bd_sf"/>
</dbReference>
<evidence type="ECO:0000259" key="5">
    <source>
        <dbReference type="PROSITE" id="PS50931"/>
    </source>
</evidence>
<evidence type="ECO:0000256" key="4">
    <source>
        <dbReference type="ARBA" id="ARBA00023163"/>
    </source>
</evidence>
<dbReference type="Gene3D" id="1.10.10.10">
    <property type="entry name" value="Winged helix-like DNA-binding domain superfamily/Winged helix DNA-binding domain"/>
    <property type="match status" value="1"/>
</dbReference>
<dbReference type="InterPro" id="IPR036390">
    <property type="entry name" value="WH_DNA-bd_sf"/>
</dbReference>
<dbReference type="Pfam" id="PF03466">
    <property type="entry name" value="LysR_substrate"/>
    <property type="match status" value="1"/>
</dbReference>